<dbReference type="SUPFAM" id="SSF47781">
    <property type="entry name" value="RuvA domain 2-like"/>
    <property type="match status" value="1"/>
</dbReference>
<gene>
    <name evidence="4" type="ORF">EDD34_1173</name>
</gene>
<keyword evidence="2" id="KW-0812">Transmembrane</keyword>
<dbReference type="AlphaFoldDB" id="A0A3N4YMA9"/>
<dbReference type="Gene3D" id="1.10.150.320">
    <property type="entry name" value="Photosystem II 12 kDa extrinsic protein"/>
    <property type="match status" value="1"/>
</dbReference>
<dbReference type="InterPro" id="IPR019554">
    <property type="entry name" value="Soluble_ligand-bd"/>
</dbReference>
<evidence type="ECO:0000259" key="3">
    <source>
        <dbReference type="SMART" id="SM00278"/>
    </source>
</evidence>
<accession>A0A3N4YMA9</accession>
<reference evidence="4 5" key="1">
    <citation type="submission" date="2018-11" db="EMBL/GenBank/DDBJ databases">
        <title>Sequencing the genomes of 1000 actinobacteria strains.</title>
        <authorList>
            <person name="Klenk H.-P."/>
        </authorList>
    </citation>
    <scope>NUCLEOTIDE SEQUENCE [LARGE SCALE GENOMIC DNA]</scope>
    <source>
        <strain evidence="4 5">DSM 15700</strain>
    </source>
</reference>
<name>A0A3N4YMA9_9MICO</name>
<keyword evidence="2" id="KW-0472">Membrane</keyword>
<proteinExistence type="predicted"/>
<dbReference type="InterPro" id="IPR010994">
    <property type="entry name" value="RuvA_2-like"/>
</dbReference>
<feature type="domain" description="Helix-hairpin-helix DNA-binding motif class 1" evidence="3">
    <location>
        <begin position="262"/>
        <end position="281"/>
    </location>
</feature>
<dbReference type="Gene3D" id="3.10.560.10">
    <property type="entry name" value="Outer membrane lipoprotein wza domain like"/>
    <property type="match status" value="1"/>
</dbReference>
<comment type="caution">
    <text evidence="4">The sequence shown here is derived from an EMBL/GenBank/DDBJ whole genome shotgun (WGS) entry which is preliminary data.</text>
</comment>
<dbReference type="Pfam" id="PF10531">
    <property type="entry name" value="SLBB"/>
    <property type="match status" value="1"/>
</dbReference>
<feature type="transmembrane region" description="Helical" evidence="2">
    <location>
        <begin position="65"/>
        <end position="84"/>
    </location>
</feature>
<dbReference type="PANTHER" id="PTHR21180:SF32">
    <property type="entry name" value="ENDONUCLEASE_EXONUCLEASE_PHOSPHATASE FAMILY DOMAIN-CONTAINING PROTEIN 1"/>
    <property type="match status" value="1"/>
</dbReference>
<dbReference type="RefSeq" id="WP_281277747.1">
    <property type="nucleotide sequence ID" value="NZ_RKQZ01000001.1"/>
</dbReference>
<keyword evidence="5" id="KW-1185">Reference proteome</keyword>
<dbReference type="InterPro" id="IPR003583">
    <property type="entry name" value="Hlx-hairpin-Hlx_DNA-bd_motif"/>
</dbReference>
<feature type="compositionally biased region" description="Gly residues" evidence="1">
    <location>
        <begin position="237"/>
        <end position="252"/>
    </location>
</feature>
<feature type="region of interest" description="Disordered" evidence="1">
    <location>
        <begin position="222"/>
        <end position="252"/>
    </location>
</feature>
<organism evidence="4 5">
    <name type="scientific">Myceligenerans xiligouense</name>
    <dbReference type="NCBI Taxonomy" id="253184"/>
    <lineage>
        <taxon>Bacteria</taxon>
        <taxon>Bacillati</taxon>
        <taxon>Actinomycetota</taxon>
        <taxon>Actinomycetes</taxon>
        <taxon>Micrococcales</taxon>
        <taxon>Promicromonosporaceae</taxon>
        <taxon>Myceligenerans</taxon>
    </lineage>
</organism>
<dbReference type="InterPro" id="IPR051675">
    <property type="entry name" value="Endo/Exo/Phosphatase_dom_1"/>
</dbReference>
<dbReference type="Pfam" id="PF12836">
    <property type="entry name" value="HHH_3"/>
    <property type="match status" value="1"/>
</dbReference>
<sequence length="314" mass="30104">MRADTDVMPAVPAVPEDTDDLVDRLRQRRSAGRVATAYAAAHGHPVGTDGDGTGRRWALGGRPGLVAVVAVLLLAGLTGAVALGRDALAAGDVRPIASAGDTGADDGVAGEAKAGGGPGGEAGTGNGRGTGTGSGTGAEAGPDGGAAWSGGSDAGAFAGSDPQGAPGSGVVAHVVGAVREPGLVELPGGARIADAVEAAGGPTGDADLSGVNLARPVTDGEQIHVPRPGETPAATGGAPGGTPAGPPETGGEGVDLNTADAATLETLPGIGPTLAQRIIEWRTANGPFASVDELDDVSGIGPAVLEQIRPVARV</sequence>
<dbReference type="GO" id="GO:0006281">
    <property type="term" value="P:DNA repair"/>
    <property type="evidence" value="ECO:0007669"/>
    <property type="project" value="InterPro"/>
</dbReference>
<feature type="region of interest" description="Disordered" evidence="1">
    <location>
        <begin position="98"/>
        <end position="167"/>
    </location>
</feature>
<feature type="compositionally biased region" description="Gly residues" evidence="1">
    <location>
        <begin position="113"/>
        <end position="148"/>
    </location>
</feature>
<feature type="compositionally biased region" description="Low complexity" evidence="1">
    <location>
        <begin position="98"/>
        <end position="112"/>
    </location>
</feature>
<evidence type="ECO:0000313" key="5">
    <source>
        <dbReference type="Proteomes" id="UP000280501"/>
    </source>
</evidence>
<keyword evidence="2" id="KW-1133">Transmembrane helix</keyword>
<evidence type="ECO:0000256" key="2">
    <source>
        <dbReference type="SAM" id="Phobius"/>
    </source>
</evidence>
<dbReference type="GO" id="GO:0003677">
    <property type="term" value="F:DNA binding"/>
    <property type="evidence" value="ECO:0007669"/>
    <property type="project" value="InterPro"/>
</dbReference>
<dbReference type="PANTHER" id="PTHR21180">
    <property type="entry name" value="ENDONUCLEASE/EXONUCLEASE/PHOSPHATASE FAMILY DOMAIN-CONTAINING PROTEIN 1"/>
    <property type="match status" value="1"/>
</dbReference>
<dbReference type="GO" id="GO:0015628">
    <property type="term" value="P:protein secretion by the type II secretion system"/>
    <property type="evidence" value="ECO:0007669"/>
    <property type="project" value="TreeGrafter"/>
</dbReference>
<protein>
    <submittedName>
        <fullName evidence="4">Competence protein ComEA</fullName>
    </submittedName>
</protein>
<evidence type="ECO:0000313" key="4">
    <source>
        <dbReference type="EMBL" id="RPF20576.1"/>
    </source>
</evidence>
<dbReference type="EMBL" id="RKQZ01000001">
    <property type="protein sequence ID" value="RPF20576.1"/>
    <property type="molecule type" value="Genomic_DNA"/>
</dbReference>
<evidence type="ECO:0000256" key="1">
    <source>
        <dbReference type="SAM" id="MobiDB-lite"/>
    </source>
</evidence>
<dbReference type="Proteomes" id="UP000280501">
    <property type="component" value="Unassembled WGS sequence"/>
</dbReference>
<dbReference type="GO" id="GO:0015627">
    <property type="term" value="C:type II protein secretion system complex"/>
    <property type="evidence" value="ECO:0007669"/>
    <property type="project" value="TreeGrafter"/>
</dbReference>
<dbReference type="SMART" id="SM00278">
    <property type="entry name" value="HhH1"/>
    <property type="match status" value="2"/>
</dbReference>
<feature type="compositionally biased region" description="Low complexity" evidence="1">
    <location>
        <begin position="149"/>
        <end position="167"/>
    </location>
</feature>
<feature type="domain" description="Helix-hairpin-helix DNA-binding motif class 1" evidence="3">
    <location>
        <begin position="292"/>
        <end position="311"/>
    </location>
</feature>